<evidence type="ECO:0000313" key="2">
    <source>
        <dbReference type="EMBL" id="CAE4618231.1"/>
    </source>
</evidence>
<accession>A0A7S4W286</accession>
<dbReference type="EMBL" id="HBNS01026256">
    <property type="protein sequence ID" value="CAE4618231.1"/>
    <property type="molecule type" value="Transcribed_RNA"/>
</dbReference>
<dbReference type="AlphaFoldDB" id="A0A7S4W286"/>
<name>A0A7S4W286_9STRA</name>
<sequence length="164" mass="18035">MQREMKVEGNRPGYRSETVRGAIEGSATNALLQAGEVAGDLSKRLLGGSNDAAQKDEKVAGAVMEGLLLGGEKWKTEPIDQPIENEEEQQPQQQPFEQVATTAATIPWPVLELTREDLFEEKARFAACLCFCLERPDQSCGCLHLSSPATTLKCQRMVPICMRL</sequence>
<feature type="region of interest" description="Disordered" evidence="1">
    <location>
        <begin position="74"/>
        <end position="96"/>
    </location>
</feature>
<reference evidence="2" key="1">
    <citation type="submission" date="2021-01" db="EMBL/GenBank/DDBJ databases">
        <authorList>
            <person name="Corre E."/>
            <person name="Pelletier E."/>
            <person name="Niang G."/>
            <person name="Scheremetjew M."/>
            <person name="Finn R."/>
            <person name="Kale V."/>
            <person name="Holt S."/>
            <person name="Cochrane G."/>
            <person name="Meng A."/>
            <person name="Brown T."/>
            <person name="Cohen L."/>
        </authorList>
    </citation>
    <scope>NUCLEOTIDE SEQUENCE</scope>
    <source>
        <strain evidence="2">GSO104</strain>
    </source>
</reference>
<protein>
    <submittedName>
        <fullName evidence="2">Uncharacterized protein</fullName>
    </submittedName>
</protein>
<organism evidence="2">
    <name type="scientific">Ditylum brightwellii</name>
    <dbReference type="NCBI Taxonomy" id="49249"/>
    <lineage>
        <taxon>Eukaryota</taxon>
        <taxon>Sar</taxon>
        <taxon>Stramenopiles</taxon>
        <taxon>Ochrophyta</taxon>
        <taxon>Bacillariophyta</taxon>
        <taxon>Mediophyceae</taxon>
        <taxon>Lithodesmiophycidae</taxon>
        <taxon>Lithodesmiales</taxon>
        <taxon>Lithodesmiaceae</taxon>
        <taxon>Ditylum</taxon>
    </lineage>
</organism>
<proteinExistence type="predicted"/>
<evidence type="ECO:0000256" key="1">
    <source>
        <dbReference type="SAM" id="MobiDB-lite"/>
    </source>
</evidence>
<gene>
    <name evidence="2" type="ORF">DBRI00130_LOCUS20681</name>
</gene>